<feature type="compositionally biased region" description="Low complexity" evidence="1">
    <location>
        <begin position="74"/>
        <end position="83"/>
    </location>
</feature>
<dbReference type="GeneID" id="92047541"/>
<evidence type="ECO:0000256" key="1">
    <source>
        <dbReference type="SAM" id="MobiDB-lite"/>
    </source>
</evidence>
<dbReference type="EMBL" id="JAQQWN010000007">
    <property type="protein sequence ID" value="KAK8075503.1"/>
    <property type="molecule type" value="Genomic_DNA"/>
</dbReference>
<gene>
    <name evidence="3" type="ORF">PG997_010166</name>
</gene>
<comment type="caution">
    <text evidence="3">The sequence shown here is derived from an EMBL/GenBank/DDBJ whole genome shotgun (WGS) entry which is preliminary data.</text>
</comment>
<feature type="region of interest" description="Disordered" evidence="1">
    <location>
        <begin position="372"/>
        <end position="444"/>
    </location>
</feature>
<keyword evidence="2" id="KW-0812">Transmembrane</keyword>
<feature type="region of interest" description="Disordered" evidence="1">
    <location>
        <begin position="74"/>
        <end position="97"/>
    </location>
</feature>
<feature type="transmembrane region" description="Helical" evidence="2">
    <location>
        <begin position="246"/>
        <end position="265"/>
    </location>
</feature>
<organism evidence="3 4">
    <name type="scientific">Apiospora hydei</name>
    <dbReference type="NCBI Taxonomy" id="1337664"/>
    <lineage>
        <taxon>Eukaryota</taxon>
        <taxon>Fungi</taxon>
        <taxon>Dikarya</taxon>
        <taxon>Ascomycota</taxon>
        <taxon>Pezizomycotina</taxon>
        <taxon>Sordariomycetes</taxon>
        <taxon>Xylariomycetidae</taxon>
        <taxon>Amphisphaeriales</taxon>
        <taxon>Apiosporaceae</taxon>
        <taxon>Apiospora</taxon>
    </lineage>
</organism>
<reference evidence="3 4" key="1">
    <citation type="submission" date="2023-01" db="EMBL/GenBank/DDBJ databases">
        <title>Analysis of 21 Apiospora genomes using comparative genomics revels a genus with tremendous synthesis potential of carbohydrate active enzymes and secondary metabolites.</title>
        <authorList>
            <person name="Sorensen T."/>
        </authorList>
    </citation>
    <scope>NUCLEOTIDE SEQUENCE [LARGE SCALE GENOMIC DNA]</scope>
    <source>
        <strain evidence="3 4">CBS 114990</strain>
    </source>
</reference>
<evidence type="ECO:0000313" key="3">
    <source>
        <dbReference type="EMBL" id="KAK8075503.1"/>
    </source>
</evidence>
<dbReference type="Proteomes" id="UP001433268">
    <property type="component" value="Unassembled WGS sequence"/>
</dbReference>
<evidence type="ECO:0000313" key="4">
    <source>
        <dbReference type="Proteomes" id="UP001433268"/>
    </source>
</evidence>
<feature type="compositionally biased region" description="Low complexity" evidence="1">
    <location>
        <begin position="397"/>
        <end position="429"/>
    </location>
</feature>
<keyword evidence="2" id="KW-0472">Membrane</keyword>
<proteinExistence type="predicted"/>
<keyword evidence="4" id="KW-1185">Reference proteome</keyword>
<feature type="compositionally biased region" description="Low complexity" evidence="1">
    <location>
        <begin position="315"/>
        <end position="327"/>
    </location>
</feature>
<protein>
    <submittedName>
        <fullName evidence="3">Uncharacterized protein</fullName>
    </submittedName>
</protein>
<dbReference type="RefSeq" id="XP_066666443.1">
    <property type="nucleotide sequence ID" value="XM_066814481.1"/>
</dbReference>
<name>A0ABR1VW87_9PEZI</name>
<feature type="region of interest" description="Disordered" evidence="1">
    <location>
        <begin position="304"/>
        <end position="327"/>
    </location>
</feature>
<sequence length="444" mass="47133">MPPIDPRGQHKGKREKICLGNLCVDFHITPAAAIATMQPEEESVAEEKDGLLMYPEDPDCKISLGDLCLNSHPAPAAAAADSPPNHEETAPPAAVSSGEAVVVERRFIPPHCGDPDGKPDPSCPFDHARLRNNGTRHGETQEVAAEGTEEGEMEEQALIPPFCKDPEHQDHRLCPGGRVEPIDHNRPPSALKMMFTLYPNITTTTAPTTPTLSRVDNGDAAASANATTTVDPNYKINQWEYDGRSMKWAICFLGAFGLFAAVVVFRDFRRKKFSWFPMPWDKPVLNAVANKLYRCKDKVRGLFSKGKGNNDEEGQQQQQLSEKGQGQAAAAAAGGVTVVATPATPAASSFYGTSAAPSAPSVSPFDAARQMEDGAANDNGSGSEGEATLSENVGVLANYNTPAAPAPATTTAGPAAAENNGEPPAVPAATFARPPRLPSLYVEK</sequence>
<accession>A0ABR1VW87</accession>
<feature type="region of interest" description="Disordered" evidence="1">
    <location>
        <begin position="111"/>
        <end position="152"/>
    </location>
</feature>
<keyword evidence="2" id="KW-1133">Transmembrane helix</keyword>
<evidence type="ECO:0000256" key="2">
    <source>
        <dbReference type="SAM" id="Phobius"/>
    </source>
</evidence>